<comment type="function">
    <text evidence="4">Flagellin is the subunit protein which polymerizes to form the filaments of bacterial flagella.</text>
</comment>
<evidence type="ECO:0000256" key="3">
    <source>
        <dbReference type="ARBA" id="ARBA00023143"/>
    </source>
</evidence>
<reference evidence="7 8" key="1">
    <citation type="submission" date="2019-04" db="EMBL/GenBank/DDBJ databases">
        <title>Salinimonas iocasae sp. nov., a halophilic bacterium isolated from the outer tube casing of tubeworms in Okinawa Trough.</title>
        <authorList>
            <person name="Zhang H."/>
            <person name="Wang H."/>
            <person name="Li C."/>
        </authorList>
    </citation>
    <scope>NUCLEOTIDE SEQUENCE [LARGE SCALE GENOMIC DNA]</scope>
    <source>
        <strain evidence="7 8">KX18D6</strain>
    </source>
</reference>
<organism evidence="7 8">
    <name type="scientific">Salinimonas iocasae</name>
    <dbReference type="NCBI Taxonomy" id="2572577"/>
    <lineage>
        <taxon>Bacteria</taxon>
        <taxon>Pseudomonadati</taxon>
        <taxon>Pseudomonadota</taxon>
        <taxon>Gammaproteobacteria</taxon>
        <taxon>Alteromonadales</taxon>
        <taxon>Alteromonadaceae</taxon>
        <taxon>Alteromonas/Salinimonas group</taxon>
        <taxon>Salinimonas</taxon>
    </lineage>
</organism>
<dbReference type="PANTHER" id="PTHR42792:SF2">
    <property type="entry name" value="FLAGELLIN"/>
    <property type="match status" value="1"/>
</dbReference>
<proteinExistence type="inferred from homology"/>
<dbReference type="Pfam" id="PF00669">
    <property type="entry name" value="Flagellin_N"/>
    <property type="match status" value="1"/>
</dbReference>
<accession>A0A5B7YF81</accession>
<evidence type="ECO:0000313" key="8">
    <source>
        <dbReference type="Proteomes" id="UP000304912"/>
    </source>
</evidence>
<keyword evidence="7" id="KW-0969">Cilium</keyword>
<dbReference type="Gene3D" id="1.20.1330.10">
    <property type="entry name" value="f41 fragment of flagellin, N-terminal domain"/>
    <property type="match status" value="1"/>
</dbReference>
<evidence type="ECO:0000256" key="1">
    <source>
        <dbReference type="ARBA" id="ARBA00005709"/>
    </source>
</evidence>
<keyword evidence="2 4" id="KW-0964">Secreted</keyword>
<evidence type="ECO:0000313" key="7">
    <source>
        <dbReference type="EMBL" id="QCZ94265.1"/>
    </source>
</evidence>
<dbReference type="RefSeq" id="WP_139757005.1">
    <property type="nucleotide sequence ID" value="NZ_CP039852.1"/>
</dbReference>
<protein>
    <recommendedName>
        <fullName evidence="4">Flagellin</fullName>
    </recommendedName>
</protein>
<keyword evidence="8" id="KW-1185">Reference proteome</keyword>
<name>A0A5B7YF81_9ALTE</name>
<feature type="domain" description="Flagellin N-terminal" evidence="5">
    <location>
        <begin position="19"/>
        <end position="143"/>
    </location>
</feature>
<feature type="domain" description="Flagellin C-terminal" evidence="6">
    <location>
        <begin position="187"/>
        <end position="271"/>
    </location>
</feature>
<dbReference type="PANTHER" id="PTHR42792">
    <property type="entry name" value="FLAGELLIN"/>
    <property type="match status" value="1"/>
</dbReference>
<dbReference type="SUPFAM" id="SSF64518">
    <property type="entry name" value="Phase 1 flagellin"/>
    <property type="match status" value="1"/>
</dbReference>
<comment type="similarity">
    <text evidence="1 4">Belongs to the bacterial flagellin family.</text>
</comment>
<dbReference type="EMBL" id="CP039852">
    <property type="protein sequence ID" value="QCZ94265.1"/>
    <property type="molecule type" value="Genomic_DNA"/>
</dbReference>
<dbReference type="InterPro" id="IPR001492">
    <property type="entry name" value="Flagellin"/>
</dbReference>
<comment type="subcellular location">
    <subcellularLocation>
        <location evidence="4">Secreted</location>
    </subcellularLocation>
    <subcellularLocation>
        <location evidence="4">Bacterial flagellum</location>
    </subcellularLocation>
</comment>
<evidence type="ECO:0000256" key="2">
    <source>
        <dbReference type="ARBA" id="ARBA00022525"/>
    </source>
</evidence>
<evidence type="ECO:0000259" key="6">
    <source>
        <dbReference type="Pfam" id="PF00700"/>
    </source>
</evidence>
<evidence type="ECO:0000256" key="4">
    <source>
        <dbReference type="RuleBase" id="RU362073"/>
    </source>
</evidence>
<keyword evidence="3 4" id="KW-0975">Bacterial flagellum</keyword>
<dbReference type="PRINTS" id="PR00207">
    <property type="entry name" value="FLAGELLIN"/>
</dbReference>
<dbReference type="InterPro" id="IPR001029">
    <property type="entry name" value="Flagellin_N"/>
</dbReference>
<dbReference type="Gene3D" id="6.10.10.10">
    <property type="entry name" value="Flagellar export chaperone, C-terminal domain"/>
    <property type="match status" value="1"/>
</dbReference>
<sequence length="272" mass="28197">MTGITDSTFGLGVPKQVQENNQVQEKKTDLMEKLASGKQVNSAADGAAAQQIIDRLTSQVEGNRQAVSNVYDGISLAQVAEGGLDGINNDVSRIRELTLQAGNGSLNDADKRAIQSEISALQKNISQTAEQTTFGGKPLLSEQGALSFQVGANAGENVDVQTNDVVNDIASVLNVDVTTGSVNDALAATDAALETVGAYRAELGATQNQLASTARNLTQADVNSSAAQSRIADLDYAQASSQQAALDVQGQAAMSVQSMATQQEGQVLALLS</sequence>
<dbReference type="Pfam" id="PF00700">
    <property type="entry name" value="Flagellin_C"/>
    <property type="match status" value="1"/>
</dbReference>
<dbReference type="InterPro" id="IPR042187">
    <property type="entry name" value="Flagellin_C_sub2"/>
</dbReference>
<dbReference type="GO" id="GO:0005198">
    <property type="term" value="F:structural molecule activity"/>
    <property type="evidence" value="ECO:0007669"/>
    <property type="project" value="UniProtKB-UniRule"/>
</dbReference>
<dbReference type="OrthoDB" id="9796789at2"/>
<gene>
    <name evidence="7" type="ORF">FBQ74_12635</name>
</gene>
<dbReference type="Proteomes" id="UP000304912">
    <property type="component" value="Chromosome"/>
</dbReference>
<evidence type="ECO:0000259" key="5">
    <source>
        <dbReference type="Pfam" id="PF00669"/>
    </source>
</evidence>
<keyword evidence="7" id="KW-0282">Flagellum</keyword>
<dbReference type="InterPro" id="IPR046358">
    <property type="entry name" value="Flagellin_C"/>
</dbReference>
<dbReference type="GO" id="GO:0009288">
    <property type="term" value="C:bacterial-type flagellum"/>
    <property type="evidence" value="ECO:0007669"/>
    <property type="project" value="UniProtKB-SubCell"/>
</dbReference>
<keyword evidence="7" id="KW-0966">Cell projection</keyword>
<dbReference type="KEGG" id="salk:FBQ74_12635"/>
<dbReference type="AlphaFoldDB" id="A0A5B7YF81"/>
<dbReference type="GO" id="GO:0005576">
    <property type="term" value="C:extracellular region"/>
    <property type="evidence" value="ECO:0007669"/>
    <property type="project" value="UniProtKB-SubCell"/>
</dbReference>